<dbReference type="EMBL" id="AEUX02000007">
    <property type="protein sequence ID" value="EHI68833.1"/>
    <property type="molecule type" value="Genomic_DNA"/>
</dbReference>
<gene>
    <name evidence="1" type="ORF">STRIC_2076</name>
</gene>
<dbReference type="AlphaFoldDB" id="G5K5G1"/>
<protein>
    <submittedName>
        <fullName evidence="1">Uncharacterized protein</fullName>
    </submittedName>
</protein>
<sequence>MKTPPKLSQVHYILNKTIWQVPPKMTKSLSSHFPINKEIRNARDFPQK</sequence>
<dbReference type="Proteomes" id="UP000003330">
    <property type="component" value="Unassembled WGS sequence"/>
</dbReference>
<evidence type="ECO:0000313" key="1">
    <source>
        <dbReference type="EMBL" id="EHI68833.1"/>
    </source>
</evidence>
<accession>G5K5G1</accession>
<dbReference type="STRING" id="764299.STRIC_2076"/>
<proteinExistence type="predicted"/>
<name>G5K5G1_9STRE</name>
<comment type="caution">
    <text evidence="1">The sequence shown here is derived from an EMBL/GenBank/DDBJ whole genome shotgun (WGS) entry which is preliminary data.</text>
</comment>
<organism evidence="1 2">
    <name type="scientific">Streptococcus ictaluri 707-05</name>
    <dbReference type="NCBI Taxonomy" id="764299"/>
    <lineage>
        <taxon>Bacteria</taxon>
        <taxon>Bacillati</taxon>
        <taxon>Bacillota</taxon>
        <taxon>Bacilli</taxon>
        <taxon>Lactobacillales</taxon>
        <taxon>Streptococcaceae</taxon>
        <taxon>Streptococcus</taxon>
    </lineage>
</organism>
<reference evidence="1 2" key="1">
    <citation type="journal article" date="2014" name="Int. J. Syst. Evol. Microbiol.">
        <title>Phylogenomics and the dynamic genome evolution of the genus Streptococcus.</title>
        <authorList>
            <consortium name="The Broad Institute Genome Sequencing Platform"/>
            <person name="Richards V.P."/>
            <person name="Palmer S.R."/>
            <person name="Pavinski Bitar P.D."/>
            <person name="Qin X."/>
            <person name="Weinstock G.M."/>
            <person name="Highlander S.K."/>
            <person name="Town C.D."/>
            <person name="Burne R.A."/>
            <person name="Stanhope M.J."/>
        </authorList>
    </citation>
    <scope>NUCLEOTIDE SEQUENCE [LARGE SCALE GENOMIC DNA]</scope>
    <source>
        <strain evidence="1 2">707-05</strain>
    </source>
</reference>
<evidence type="ECO:0000313" key="2">
    <source>
        <dbReference type="Proteomes" id="UP000003330"/>
    </source>
</evidence>
<keyword evidence="2" id="KW-1185">Reference proteome</keyword>